<reference evidence="5" key="1">
    <citation type="journal article" date="2012" name="Science">
        <title>Fermentation, hydrogen, and sulfur metabolism in multiple uncultivated bacterial phyla.</title>
        <authorList>
            <person name="Wrighton K.C."/>
            <person name="Thomas B.C."/>
            <person name="Sharon I."/>
            <person name="Miller C.S."/>
            <person name="Castelle C.J."/>
            <person name="VerBerkmoes N.C."/>
            <person name="Wilkins M.J."/>
            <person name="Hettich R.L."/>
            <person name="Lipton M.S."/>
            <person name="Williams K.H."/>
            <person name="Long P.E."/>
            <person name="Banfield J.F."/>
        </authorList>
    </citation>
    <scope>NUCLEOTIDE SEQUENCE [LARGE SCALE GENOMIC DNA]</scope>
</reference>
<dbReference type="PANTHER" id="PTHR13799:SF14">
    <property type="entry name" value="GTP CYCLOHYDROLASE 1 TYPE 2 HOMOLOG"/>
    <property type="match status" value="1"/>
</dbReference>
<dbReference type="PANTHER" id="PTHR13799">
    <property type="entry name" value="NGG1 INTERACTING FACTOR 3"/>
    <property type="match status" value="1"/>
</dbReference>
<proteinExistence type="inferred from homology"/>
<dbReference type="AlphaFoldDB" id="K2F6T6"/>
<feature type="binding site" evidence="4">
    <location>
        <position position="103"/>
    </location>
    <ligand>
        <name>a divalent metal cation</name>
        <dbReference type="ChEBI" id="CHEBI:60240"/>
        <label>1</label>
    </ligand>
</feature>
<dbReference type="SUPFAM" id="SSF102705">
    <property type="entry name" value="NIF3 (NGG1p interacting factor 3)-like"/>
    <property type="match status" value="1"/>
</dbReference>
<dbReference type="FunFam" id="3.40.1390.30:FF:000001">
    <property type="entry name" value="GTP cyclohydrolase 1 type 2"/>
    <property type="match status" value="1"/>
</dbReference>
<dbReference type="Gene3D" id="3.40.1390.30">
    <property type="entry name" value="NIF3 (NGG1p interacting factor 3)-like"/>
    <property type="match status" value="2"/>
</dbReference>
<feature type="binding site" evidence="4">
    <location>
        <position position="64"/>
    </location>
    <ligand>
        <name>a divalent metal cation</name>
        <dbReference type="ChEBI" id="CHEBI:60240"/>
        <label>2</label>
    </ligand>
</feature>
<dbReference type="EMBL" id="AMFJ01000654">
    <property type="protein sequence ID" value="EKE26821.1"/>
    <property type="molecule type" value="Genomic_DNA"/>
</dbReference>
<dbReference type="GO" id="GO:0046872">
    <property type="term" value="F:metal ion binding"/>
    <property type="evidence" value="ECO:0007669"/>
    <property type="project" value="UniProtKB-KW"/>
</dbReference>
<evidence type="ECO:0000256" key="3">
    <source>
        <dbReference type="ARBA" id="ARBA00022723"/>
    </source>
</evidence>
<evidence type="ECO:0000256" key="4">
    <source>
        <dbReference type="PIRSR" id="PIRSR602678-1"/>
    </source>
</evidence>
<dbReference type="InterPro" id="IPR036069">
    <property type="entry name" value="DUF34/NIF3_sf"/>
</dbReference>
<dbReference type="GO" id="GO:0005737">
    <property type="term" value="C:cytoplasm"/>
    <property type="evidence" value="ECO:0007669"/>
    <property type="project" value="TreeGrafter"/>
</dbReference>
<dbReference type="Pfam" id="PF01784">
    <property type="entry name" value="DUF34_NIF3"/>
    <property type="match status" value="1"/>
</dbReference>
<feature type="binding site" evidence="4">
    <location>
        <position position="227"/>
    </location>
    <ligand>
        <name>a divalent metal cation</name>
        <dbReference type="ChEBI" id="CHEBI:60240"/>
        <label>1</label>
    </ligand>
</feature>
<comment type="similarity">
    <text evidence="1">Belongs to the GTP cyclohydrolase I type 2/NIF3 family.</text>
</comment>
<accession>K2F6T6</accession>
<comment type="caution">
    <text evidence="5">The sequence shown here is derived from an EMBL/GenBank/DDBJ whole genome shotgun (WGS) entry which is preliminary data.</text>
</comment>
<name>K2F6T6_9BACT</name>
<dbReference type="InterPro" id="IPR002678">
    <property type="entry name" value="DUF34/NIF3"/>
</dbReference>
<feature type="binding site" evidence="4">
    <location>
        <position position="231"/>
    </location>
    <ligand>
        <name>a divalent metal cation</name>
        <dbReference type="ChEBI" id="CHEBI:60240"/>
        <label>1</label>
    </ligand>
</feature>
<organism evidence="5">
    <name type="scientific">uncultured bacterium</name>
    <name type="common">gcode 4</name>
    <dbReference type="NCBI Taxonomy" id="1234023"/>
    <lineage>
        <taxon>Bacteria</taxon>
        <taxon>environmental samples</taxon>
    </lineage>
</organism>
<keyword evidence="3 4" id="KW-0479">Metal-binding</keyword>
<evidence type="ECO:0000256" key="1">
    <source>
        <dbReference type="ARBA" id="ARBA00006964"/>
    </source>
</evidence>
<sequence>MNKIELIKYIDEYLKIKDFEDGSKNWLQVDSEKIEINKIWFAVDAASYIFDKSINEKIDLLIVHHGLFWSFQWSLTLTWSHYERIAKLIKNDICLYWAHLPLDADDKVGNNIWIIKSFIEFFALKNFEIEKFGEYHGVTIWYWIRFNDAIEIGKLKDFCEKEKFVFEFYNFWNLSEINSFCIMSWWCWEDIPQAKDKWYDVFLIWEAAHYEISLAKDLKQSVILGWHYETETVWVKLLAKHLEERFGIETVFIDEKY</sequence>
<protein>
    <recommendedName>
        <fullName evidence="2">GTP cyclohydrolase 1 type 2 homolog</fullName>
    </recommendedName>
</protein>
<evidence type="ECO:0000313" key="5">
    <source>
        <dbReference type="EMBL" id="EKE26821.1"/>
    </source>
</evidence>
<evidence type="ECO:0000256" key="2">
    <source>
        <dbReference type="ARBA" id="ARBA00022112"/>
    </source>
</evidence>
<feature type="binding site" evidence="4">
    <location>
        <position position="65"/>
    </location>
    <ligand>
        <name>a divalent metal cation</name>
        <dbReference type="ChEBI" id="CHEBI:60240"/>
        <label>1</label>
    </ligand>
</feature>
<gene>
    <name evidence="5" type="ORF">ACD_4C00138G0010</name>
</gene>